<evidence type="ECO:0000256" key="2">
    <source>
        <dbReference type="ARBA" id="ARBA00022517"/>
    </source>
</evidence>
<accession>T1CGC0</accession>
<keyword evidence="2" id="KW-0690">Ribosome biogenesis</keyword>
<keyword evidence="4 6" id="KW-0378">Hydrolase</keyword>
<dbReference type="PANTHER" id="PTHR33317:SF4">
    <property type="entry name" value="POLYNUCLEOTIDYL TRANSFERASE, RIBONUCLEASE H-LIKE SUPERFAMILY PROTEIN"/>
    <property type="match status" value="1"/>
</dbReference>
<dbReference type="SUPFAM" id="SSF53098">
    <property type="entry name" value="Ribonuclease H-like"/>
    <property type="match status" value="1"/>
</dbReference>
<sequence>MSAALGARVGNVLGFDFGLRCIGVAVGTTLAASARPLAVLTAHSGAPDWRELDALLRAWSPQALVVGLPLDGDGSEQPITRAARGFAGQMHQRYGLDVYLCDERHSSQEAARRFATQRAAGQRRKRDAAQLDALAAAVILESWLSETSCTRTCAT</sequence>
<dbReference type="SMART" id="SM00732">
    <property type="entry name" value="YqgFc"/>
    <property type="match status" value="1"/>
</dbReference>
<dbReference type="Gene3D" id="3.30.420.140">
    <property type="entry name" value="YqgF/RNase H-like domain"/>
    <property type="match status" value="1"/>
</dbReference>
<evidence type="ECO:0000256" key="3">
    <source>
        <dbReference type="ARBA" id="ARBA00022722"/>
    </source>
</evidence>
<protein>
    <submittedName>
        <fullName evidence="6">Resolvase, holliday junction-type, YqgF-like protein</fullName>
        <ecNumber evidence="6">3.1.-.-</ecNumber>
    </submittedName>
</protein>
<feature type="domain" description="YqgF/RNase H-like" evidence="5">
    <location>
        <begin position="10"/>
        <end position="110"/>
    </location>
</feature>
<evidence type="ECO:0000256" key="4">
    <source>
        <dbReference type="ARBA" id="ARBA00022801"/>
    </source>
</evidence>
<dbReference type="InterPro" id="IPR012337">
    <property type="entry name" value="RNaseH-like_sf"/>
</dbReference>
<gene>
    <name evidence="6" type="ORF">B2A_01641</name>
</gene>
<evidence type="ECO:0000256" key="1">
    <source>
        <dbReference type="ARBA" id="ARBA00022490"/>
    </source>
</evidence>
<dbReference type="NCBIfam" id="TIGR00250">
    <property type="entry name" value="RNAse_H_YqgF"/>
    <property type="match status" value="1"/>
</dbReference>
<keyword evidence="1" id="KW-0963">Cytoplasm</keyword>
<name>T1CGC0_9ZZZZ</name>
<comment type="caution">
    <text evidence="6">The sequence shown here is derived from an EMBL/GenBank/DDBJ whole genome shotgun (WGS) entry which is preliminary data.</text>
</comment>
<dbReference type="CDD" id="cd16964">
    <property type="entry name" value="YqgF"/>
    <property type="match status" value="1"/>
</dbReference>
<dbReference type="HAMAP" id="MF_00651">
    <property type="entry name" value="Nuclease_YqgF"/>
    <property type="match status" value="1"/>
</dbReference>
<keyword evidence="3" id="KW-0540">Nuclease</keyword>
<proteinExistence type="inferred from homology"/>
<dbReference type="GO" id="GO:0000967">
    <property type="term" value="P:rRNA 5'-end processing"/>
    <property type="evidence" value="ECO:0007669"/>
    <property type="project" value="TreeGrafter"/>
</dbReference>
<dbReference type="GO" id="GO:0016787">
    <property type="term" value="F:hydrolase activity"/>
    <property type="evidence" value="ECO:0007669"/>
    <property type="project" value="UniProtKB-KW"/>
</dbReference>
<dbReference type="GO" id="GO:0005829">
    <property type="term" value="C:cytosol"/>
    <property type="evidence" value="ECO:0007669"/>
    <property type="project" value="TreeGrafter"/>
</dbReference>
<dbReference type="AlphaFoldDB" id="T1CGC0"/>
<dbReference type="InterPro" id="IPR037027">
    <property type="entry name" value="YqgF/RNaseH-like_dom_sf"/>
</dbReference>
<dbReference type="InterPro" id="IPR006641">
    <property type="entry name" value="YqgF/RNaseH-like_dom"/>
</dbReference>
<dbReference type="Pfam" id="PF03652">
    <property type="entry name" value="RuvX"/>
    <property type="match status" value="1"/>
</dbReference>
<dbReference type="InterPro" id="IPR005227">
    <property type="entry name" value="YqgF"/>
</dbReference>
<organism evidence="6">
    <name type="scientific">mine drainage metagenome</name>
    <dbReference type="NCBI Taxonomy" id="410659"/>
    <lineage>
        <taxon>unclassified sequences</taxon>
        <taxon>metagenomes</taxon>
        <taxon>ecological metagenomes</taxon>
    </lineage>
</organism>
<evidence type="ECO:0000259" key="5">
    <source>
        <dbReference type="SMART" id="SM00732"/>
    </source>
</evidence>
<dbReference type="GO" id="GO:0004518">
    <property type="term" value="F:nuclease activity"/>
    <property type="evidence" value="ECO:0007669"/>
    <property type="project" value="UniProtKB-KW"/>
</dbReference>
<dbReference type="EMBL" id="AUZZ01001190">
    <property type="protein sequence ID" value="EQD65364.1"/>
    <property type="molecule type" value="Genomic_DNA"/>
</dbReference>
<dbReference type="PANTHER" id="PTHR33317">
    <property type="entry name" value="POLYNUCLEOTIDYL TRANSFERASE, RIBONUCLEASE H-LIKE SUPERFAMILY PROTEIN"/>
    <property type="match status" value="1"/>
</dbReference>
<dbReference type="EC" id="3.1.-.-" evidence="6"/>
<reference evidence="6" key="1">
    <citation type="submission" date="2013-08" db="EMBL/GenBank/DDBJ databases">
        <authorList>
            <person name="Mendez C."/>
            <person name="Richter M."/>
            <person name="Ferrer M."/>
            <person name="Sanchez J."/>
        </authorList>
    </citation>
    <scope>NUCLEOTIDE SEQUENCE</scope>
</reference>
<evidence type="ECO:0000313" key="6">
    <source>
        <dbReference type="EMBL" id="EQD65364.1"/>
    </source>
</evidence>
<reference evidence="6" key="2">
    <citation type="journal article" date="2014" name="ISME J.">
        <title>Microbial stratification in low pH oxic and suboxic macroscopic growths along an acid mine drainage.</title>
        <authorList>
            <person name="Mendez-Garcia C."/>
            <person name="Mesa V."/>
            <person name="Sprenger R.R."/>
            <person name="Richter M."/>
            <person name="Diez M.S."/>
            <person name="Solano J."/>
            <person name="Bargiela R."/>
            <person name="Golyshina O.V."/>
            <person name="Manteca A."/>
            <person name="Ramos J.L."/>
            <person name="Gallego J.R."/>
            <person name="Llorente I."/>
            <person name="Martins Dos Santos V.A."/>
            <person name="Jensen O.N."/>
            <person name="Pelaez A.I."/>
            <person name="Sanchez J."/>
            <person name="Ferrer M."/>
        </authorList>
    </citation>
    <scope>NUCLEOTIDE SEQUENCE</scope>
</reference>